<dbReference type="Proteomes" id="UP001341840">
    <property type="component" value="Unassembled WGS sequence"/>
</dbReference>
<feature type="non-terminal residue" evidence="2">
    <location>
        <position position="147"/>
    </location>
</feature>
<protein>
    <submittedName>
        <fullName evidence="2">Uncharacterized protein</fullName>
    </submittedName>
</protein>
<proteinExistence type="predicted"/>
<comment type="caution">
    <text evidence="2">The sequence shown here is derived from an EMBL/GenBank/DDBJ whole genome shotgun (WGS) entry which is preliminary data.</text>
</comment>
<evidence type="ECO:0000313" key="2">
    <source>
        <dbReference type="EMBL" id="MED6226632.1"/>
    </source>
</evidence>
<organism evidence="2 3">
    <name type="scientific">Stylosanthes scabra</name>
    <dbReference type="NCBI Taxonomy" id="79078"/>
    <lineage>
        <taxon>Eukaryota</taxon>
        <taxon>Viridiplantae</taxon>
        <taxon>Streptophyta</taxon>
        <taxon>Embryophyta</taxon>
        <taxon>Tracheophyta</taxon>
        <taxon>Spermatophyta</taxon>
        <taxon>Magnoliopsida</taxon>
        <taxon>eudicotyledons</taxon>
        <taxon>Gunneridae</taxon>
        <taxon>Pentapetalae</taxon>
        <taxon>rosids</taxon>
        <taxon>fabids</taxon>
        <taxon>Fabales</taxon>
        <taxon>Fabaceae</taxon>
        <taxon>Papilionoideae</taxon>
        <taxon>50 kb inversion clade</taxon>
        <taxon>dalbergioids sensu lato</taxon>
        <taxon>Dalbergieae</taxon>
        <taxon>Pterocarpus clade</taxon>
        <taxon>Stylosanthes</taxon>
    </lineage>
</organism>
<gene>
    <name evidence="2" type="ORF">PIB30_105729</name>
</gene>
<evidence type="ECO:0000256" key="1">
    <source>
        <dbReference type="SAM" id="MobiDB-lite"/>
    </source>
</evidence>
<evidence type="ECO:0000313" key="3">
    <source>
        <dbReference type="Proteomes" id="UP001341840"/>
    </source>
</evidence>
<feature type="compositionally biased region" description="Basic residues" evidence="1">
    <location>
        <begin position="136"/>
        <end position="147"/>
    </location>
</feature>
<dbReference type="EMBL" id="JASCZI010275827">
    <property type="protein sequence ID" value="MED6226632.1"/>
    <property type="molecule type" value="Genomic_DNA"/>
</dbReference>
<reference evidence="2 3" key="1">
    <citation type="journal article" date="2023" name="Plants (Basel)">
        <title>Bridging the Gap: Combining Genomics and Transcriptomics Approaches to Understand Stylosanthes scabra, an Orphan Legume from the Brazilian Caatinga.</title>
        <authorList>
            <person name="Ferreira-Neto J.R.C."/>
            <person name="da Silva M.D."/>
            <person name="Binneck E."/>
            <person name="de Melo N.F."/>
            <person name="da Silva R.H."/>
            <person name="de Melo A.L.T.M."/>
            <person name="Pandolfi V."/>
            <person name="Bustamante F.O."/>
            <person name="Brasileiro-Vidal A.C."/>
            <person name="Benko-Iseppon A.M."/>
        </authorList>
    </citation>
    <scope>NUCLEOTIDE SEQUENCE [LARGE SCALE GENOMIC DNA]</scope>
    <source>
        <tissue evidence="2">Leaves</tissue>
    </source>
</reference>
<keyword evidence="3" id="KW-1185">Reference proteome</keyword>
<feature type="region of interest" description="Disordered" evidence="1">
    <location>
        <begin position="87"/>
        <end position="147"/>
    </location>
</feature>
<name>A0ABU6ZX81_9FABA</name>
<accession>A0ABU6ZX81</accession>
<feature type="compositionally biased region" description="Polar residues" evidence="1">
    <location>
        <begin position="98"/>
        <end position="118"/>
    </location>
</feature>
<sequence length="147" mass="16146">MTQQDDNLDEHPSALDALLGMKILFKLNIKTGNIDKTDHVYPIMKICDAEDMIKKYQPIEFDTNPCDVGASNSVDVSGVAVNLESDIDTQPIGGTPEDSITSLKCKTPSKRANSSLKSCIQGKDKKDSGKMSTNRFSKKGQKKPLKR</sequence>